<evidence type="ECO:0000313" key="2">
    <source>
        <dbReference type="EMBL" id="GCE16785.1"/>
    </source>
</evidence>
<feature type="signal peptide" evidence="1">
    <location>
        <begin position="1"/>
        <end position="16"/>
    </location>
</feature>
<dbReference type="Proteomes" id="UP000287188">
    <property type="component" value="Unassembled WGS sequence"/>
</dbReference>
<comment type="caution">
    <text evidence="2">The sequence shown here is derived from an EMBL/GenBank/DDBJ whole genome shotgun (WGS) entry which is preliminary data.</text>
</comment>
<dbReference type="PANTHER" id="PTHR43649">
    <property type="entry name" value="ARABINOSE-BINDING PROTEIN-RELATED"/>
    <property type="match status" value="1"/>
</dbReference>
<dbReference type="InterPro" id="IPR050490">
    <property type="entry name" value="Bact_solute-bd_prot1"/>
</dbReference>
<keyword evidence="1" id="KW-0732">Signal</keyword>
<accession>A0A402ACG8</accession>
<proteinExistence type="predicted"/>
<dbReference type="AlphaFoldDB" id="A0A402ACG8"/>
<organism evidence="2 3">
    <name type="scientific">Dictyobacter kobayashii</name>
    <dbReference type="NCBI Taxonomy" id="2014872"/>
    <lineage>
        <taxon>Bacteria</taxon>
        <taxon>Bacillati</taxon>
        <taxon>Chloroflexota</taxon>
        <taxon>Ktedonobacteria</taxon>
        <taxon>Ktedonobacterales</taxon>
        <taxon>Dictyobacteraceae</taxon>
        <taxon>Dictyobacter</taxon>
    </lineage>
</organism>
<dbReference type="InterPro" id="IPR006059">
    <property type="entry name" value="SBP"/>
</dbReference>
<gene>
    <name evidence="2" type="ORF">KDK_05850</name>
</gene>
<dbReference type="Gene3D" id="3.40.190.10">
    <property type="entry name" value="Periplasmic binding protein-like II"/>
    <property type="match status" value="2"/>
</dbReference>
<reference evidence="3" key="1">
    <citation type="submission" date="2018-12" db="EMBL/GenBank/DDBJ databases">
        <title>Tengunoibacter tsumagoiensis gen. nov., sp. nov., Dictyobacter kobayashii sp. nov., D. alpinus sp. nov., and D. joshuensis sp. nov. and description of Dictyobacteraceae fam. nov. within the order Ktedonobacterales isolated from Tengu-no-mugimeshi.</title>
        <authorList>
            <person name="Wang C.M."/>
            <person name="Zheng Y."/>
            <person name="Sakai Y."/>
            <person name="Toyoda A."/>
            <person name="Minakuchi Y."/>
            <person name="Abe K."/>
            <person name="Yokota A."/>
            <person name="Yabe S."/>
        </authorList>
    </citation>
    <scope>NUCLEOTIDE SEQUENCE [LARGE SCALE GENOMIC DNA]</scope>
    <source>
        <strain evidence="3">Uno11</strain>
    </source>
</reference>
<protein>
    <recommendedName>
        <fullName evidence="4">ABC transporter substrate-binding protein</fullName>
    </recommendedName>
</protein>
<feature type="chain" id="PRO_5019195233" description="ABC transporter substrate-binding protein" evidence="1">
    <location>
        <begin position="17"/>
        <end position="442"/>
    </location>
</feature>
<dbReference type="EMBL" id="BIFS01000001">
    <property type="protein sequence ID" value="GCE16785.1"/>
    <property type="molecule type" value="Genomic_DNA"/>
</dbReference>
<evidence type="ECO:0000313" key="3">
    <source>
        <dbReference type="Proteomes" id="UP000287188"/>
    </source>
</evidence>
<evidence type="ECO:0008006" key="4">
    <source>
        <dbReference type="Google" id="ProtNLM"/>
    </source>
</evidence>
<keyword evidence="3" id="KW-1185">Reference proteome</keyword>
<dbReference type="SUPFAM" id="SSF53850">
    <property type="entry name" value="Periplasmic binding protein-like II"/>
    <property type="match status" value="1"/>
</dbReference>
<evidence type="ECO:0000256" key="1">
    <source>
        <dbReference type="SAM" id="SignalP"/>
    </source>
</evidence>
<name>A0A402ACG8_9CHLR</name>
<sequence>MSLCSSWIVLLSLVLAACGGSSGGGTTNSGGQTLHVLVGVNTLFATQQKQWMQQIGNDFHKATGSSIVWDTYSSSSEEQTKLQTSIVSGSGPDIFSLGTTFVPTAQATKGFTTLTADDWNKVGGKSRFFPQQMTMSGSSPDQSIAVPWVMRPFGMVYNTDLFKKAGISVPPTTWSDFVADAKKMTDSSTGVYGAETDPSDSYDPWKIWWMFNEQMGGGSFLSPDLKTAEMNSQTAVDSVKFWFDWATTYKITDPNSMTWKAADATRAFDNGKVGMLIMVTPTITPTLQKSALAGKYAFAPMPTVPYGMQQRPANGVAASTIVSGDMLAVADYSNVKDLAFKFINLVTDYQHQLDWTKTFGDLPTNVQAANYLSSKDPTTAAFVKAEQGATPTPFSGEWGPLEVALASVSSKLANSVATNHYNSSQIKPLLDQANKAIQSQLH</sequence>
<dbReference type="Pfam" id="PF01547">
    <property type="entry name" value="SBP_bac_1"/>
    <property type="match status" value="1"/>
</dbReference>
<dbReference type="PANTHER" id="PTHR43649:SF12">
    <property type="entry name" value="DIACETYLCHITOBIOSE BINDING PROTEIN DASA"/>
    <property type="match status" value="1"/>
</dbReference>